<feature type="transmembrane region" description="Helical" evidence="6">
    <location>
        <begin position="7"/>
        <end position="29"/>
    </location>
</feature>
<protein>
    <submittedName>
        <fullName evidence="8">MFS transporter</fullName>
    </submittedName>
</protein>
<gene>
    <name evidence="8" type="ORF">GCM10017600_66140</name>
</gene>
<keyword evidence="3 6" id="KW-0812">Transmembrane</keyword>
<evidence type="ECO:0000256" key="6">
    <source>
        <dbReference type="SAM" id="Phobius"/>
    </source>
</evidence>
<evidence type="ECO:0000259" key="7">
    <source>
        <dbReference type="PROSITE" id="PS50850"/>
    </source>
</evidence>
<proteinExistence type="predicted"/>
<feature type="transmembrane region" description="Helical" evidence="6">
    <location>
        <begin position="135"/>
        <end position="156"/>
    </location>
</feature>
<dbReference type="AlphaFoldDB" id="A0A9W6I7T3"/>
<feature type="transmembrane region" description="Helical" evidence="6">
    <location>
        <begin position="213"/>
        <end position="241"/>
    </location>
</feature>
<dbReference type="CDD" id="cd17355">
    <property type="entry name" value="MFS_YcxA_like"/>
    <property type="match status" value="1"/>
</dbReference>
<evidence type="ECO:0000256" key="5">
    <source>
        <dbReference type="ARBA" id="ARBA00023136"/>
    </source>
</evidence>
<feature type="transmembrane region" description="Helical" evidence="6">
    <location>
        <begin position="247"/>
        <end position="265"/>
    </location>
</feature>
<feature type="transmembrane region" description="Helical" evidence="6">
    <location>
        <begin position="302"/>
        <end position="324"/>
    </location>
</feature>
<dbReference type="Gene3D" id="1.20.1250.20">
    <property type="entry name" value="MFS general substrate transporter like domains"/>
    <property type="match status" value="1"/>
</dbReference>
<dbReference type="SUPFAM" id="SSF103473">
    <property type="entry name" value="MFS general substrate transporter"/>
    <property type="match status" value="1"/>
</dbReference>
<sequence length="404" mass="41782">MRERPRPWGIVGALAMTSVTGYGIMFYSFAVFLDPMRRDLRAGSAETTVALTVAILVSACAAPVVGRLLDRYGGRALMTTGSVLGTAAVFCWSKVTSLAGLYAVFSVIGLAMACSLYESAFAVIVTWFDEGRRRATAILVVTVVGGLASTVFLPFSGILTERYGWRDALVVLTVVLGALTIPAHLLAVRRGPGVAAAGPPRGAVSQALRGRSFWLMTLTFVSHNGAVYTLGVHLVACLTALGHTRTFATVTAGLLGVLSVTGRLTTTGLQRRVSPTAIACAMFTVQAAGAALLPWLGRSAAGAVICVLLFGIGYGVGTITRPVLIAQHFARESYGSVAGAIALPVTFSTAVGPLAAAALAQLSGYTPVALAIAACCLTAATGLLLLRAGQRGPAREERERAPLG</sequence>
<dbReference type="EMBL" id="BSEV01000021">
    <property type="protein sequence ID" value="GLK13203.1"/>
    <property type="molecule type" value="Genomic_DNA"/>
</dbReference>
<dbReference type="InterPro" id="IPR020846">
    <property type="entry name" value="MFS_dom"/>
</dbReference>
<comment type="caution">
    <text evidence="8">The sequence shown here is derived from an EMBL/GenBank/DDBJ whole genome shotgun (WGS) entry which is preliminary data.</text>
</comment>
<evidence type="ECO:0000256" key="3">
    <source>
        <dbReference type="ARBA" id="ARBA00022692"/>
    </source>
</evidence>
<evidence type="ECO:0000256" key="2">
    <source>
        <dbReference type="ARBA" id="ARBA00022448"/>
    </source>
</evidence>
<keyword evidence="4 6" id="KW-1133">Transmembrane helix</keyword>
<evidence type="ECO:0000313" key="9">
    <source>
        <dbReference type="Proteomes" id="UP001143474"/>
    </source>
</evidence>
<dbReference type="GO" id="GO:0022857">
    <property type="term" value="F:transmembrane transporter activity"/>
    <property type="evidence" value="ECO:0007669"/>
    <property type="project" value="InterPro"/>
</dbReference>
<feature type="transmembrane region" description="Helical" evidence="6">
    <location>
        <begin position="101"/>
        <end position="128"/>
    </location>
</feature>
<feature type="transmembrane region" description="Helical" evidence="6">
    <location>
        <begin position="49"/>
        <end position="69"/>
    </location>
</feature>
<organism evidence="8 9">
    <name type="scientific">Streptosporangium carneum</name>
    <dbReference type="NCBI Taxonomy" id="47481"/>
    <lineage>
        <taxon>Bacteria</taxon>
        <taxon>Bacillati</taxon>
        <taxon>Actinomycetota</taxon>
        <taxon>Actinomycetes</taxon>
        <taxon>Streptosporangiales</taxon>
        <taxon>Streptosporangiaceae</taxon>
        <taxon>Streptosporangium</taxon>
    </lineage>
</organism>
<dbReference type="InterPro" id="IPR011701">
    <property type="entry name" value="MFS"/>
</dbReference>
<evidence type="ECO:0000256" key="1">
    <source>
        <dbReference type="ARBA" id="ARBA00004651"/>
    </source>
</evidence>
<feature type="transmembrane region" description="Helical" evidence="6">
    <location>
        <begin position="168"/>
        <end position="188"/>
    </location>
</feature>
<dbReference type="RefSeq" id="WP_271221499.1">
    <property type="nucleotide sequence ID" value="NZ_BAAAVD010000035.1"/>
</dbReference>
<comment type="subcellular location">
    <subcellularLocation>
        <location evidence="1">Cell membrane</location>
        <topology evidence="1">Multi-pass membrane protein</topology>
    </subcellularLocation>
</comment>
<keyword evidence="5 6" id="KW-0472">Membrane</keyword>
<reference evidence="8" key="2">
    <citation type="submission" date="2023-01" db="EMBL/GenBank/DDBJ databases">
        <authorList>
            <person name="Sun Q."/>
            <person name="Evtushenko L."/>
        </authorList>
    </citation>
    <scope>NUCLEOTIDE SEQUENCE</scope>
    <source>
        <strain evidence="8">VKM Ac-2007</strain>
    </source>
</reference>
<dbReference type="Proteomes" id="UP001143474">
    <property type="component" value="Unassembled WGS sequence"/>
</dbReference>
<feature type="transmembrane region" description="Helical" evidence="6">
    <location>
        <begin position="365"/>
        <end position="386"/>
    </location>
</feature>
<keyword evidence="2" id="KW-0813">Transport</keyword>
<evidence type="ECO:0000313" key="8">
    <source>
        <dbReference type="EMBL" id="GLK13203.1"/>
    </source>
</evidence>
<keyword evidence="9" id="KW-1185">Reference proteome</keyword>
<dbReference type="Pfam" id="PF07690">
    <property type="entry name" value="MFS_1"/>
    <property type="match status" value="1"/>
</dbReference>
<feature type="domain" description="Major facilitator superfamily (MFS) profile" evidence="7">
    <location>
        <begin position="9"/>
        <end position="391"/>
    </location>
</feature>
<feature type="transmembrane region" description="Helical" evidence="6">
    <location>
        <begin position="336"/>
        <end position="359"/>
    </location>
</feature>
<feature type="transmembrane region" description="Helical" evidence="6">
    <location>
        <begin position="76"/>
        <end position="95"/>
    </location>
</feature>
<reference evidence="8" key="1">
    <citation type="journal article" date="2014" name="Int. J. Syst. Evol. Microbiol.">
        <title>Complete genome sequence of Corynebacterium casei LMG S-19264T (=DSM 44701T), isolated from a smear-ripened cheese.</title>
        <authorList>
            <consortium name="US DOE Joint Genome Institute (JGI-PGF)"/>
            <person name="Walter F."/>
            <person name="Albersmeier A."/>
            <person name="Kalinowski J."/>
            <person name="Ruckert C."/>
        </authorList>
    </citation>
    <scope>NUCLEOTIDE SEQUENCE</scope>
    <source>
        <strain evidence="8">VKM Ac-2007</strain>
    </source>
</reference>
<evidence type="ECO:0000256" key="4">
    <source>
        <dbReference type="ARBA" id="ARBA00022989"/>
    </source>
</evidence>
<dbReference type="PROSITE" id="PS50850">
    <property type="entry name" value="MFS"/>
    <property type="match status" value="1"/>
</dbReference>
<dbReference type="InterPro" id="IPR036259">
    <property type="entry name" value="MFS_trans_sf"/>
</dbReference>
<dbReference type="InterPro" id="IPR052983">
    <property type="entry name" value="MFS_Riboflavin_Transporter"/>
</dbReference>
<dbReference type="GO" id="GO:0005886">
    <property type="term" value="C:plasma membrane"/>
    <property type="evidence" value="ECO:0007669"/>
    <property type="project" value="UniProtKB-SubCell"/>
</dbReference>
<accession>A0A9W6I7T3</accession>
<dbReference type="PANTHER" id="PTHR43385:SF1">
    <property type="entry name" value="RIBOFLAVIN TRANSPORTER RIBJ"/>
    <property type="match status" value="1"/>
</dbReference>
<name>A0A9W6I7T3_9ACTN</name>
<dbReference type="PANTHER" id="PTHR43385">
    <property type="entry name" value="RIBOFLAVIN TRANSPORTER RIBJ"/>
    <property type="match status" value="1"/>
</dbReference>
<feature type="transmembrane region" description="Helical" evidence="6">
    <location>
        <begin position="277"/>
        <end position="296"/>
    </location>
</feature>